<dbReference type="Proteomes" id="UP000076798">
    <property type="component" value="Unassembled WGS sequence"/>
</dbReference>
<gene>
    <name evidence="1" type="ORF">SISSUDRAFT_1047040</name>
</gene>
<accession>A0A166DCN9</accession>
<evidence type="ECO:0000313" key="2">
    <source>
        <dbReference type="Proteomes" id="UP000076798"/>
    </source>
</evidence>
<protein>
    <submittedName>
        <fullName evidence="1">Uncharacterized protein</fullName>
    </submittedName>
</protein>
<reference evidence="1 2" key="1">
    <citation type="journal article" date="2016" name="Mol. Biol. Evol.">
        <title>Comparative Genomics of Early-Diverging Mushroom-Forming Fungi Provides Insights into the Origins of Lignocellulose Decay Capabilities.</title>
        <authorList>
            <person name="Nagy L.G."/>
            <person name="Riley R."/>
            <person name="Tritt A."/>
            <person name="Adam C."/>
            <person name="Daum C."/>
            <person name="Floudas D."/>
            <person name="Sun H."/>
            <person name="Yadav J.S."/>
            <person name="Pangilinan J."/>
            <person name="Larsson K.H."/>
            <person name="Matsuura K."/>
            <person name="Barry K."/>
            <person name="Labutti K."/>
            <person name="Kuo R."/>
            <person name="Ohm R.A."/>
            <person name="Bhattacharya S.S."/>
            <person name="Shirouzu T."/>
            <person name="Yoshinaga Y."/>
            <person name="Martin F.M."/>
            <person name="Grigoriev I.V."/>
            <person name="Hibbett D.S."/>
        </authorList>
    </citation>
    <scope>NUCLEOTIDE SEQUENCE [LARGE SCALE GENOMIC DNA]</scope>
    <source>
        <strain evidence="1 2">HHB10207 ss-3</strain>
    </source>
</reference>
<dbReference type="AlphaFoldDB" id="A0A166DCN9"/>
<evidence type="ECO:0000313" key="1">
    <source>
        <dbReference type="EMBL" id="KZT38372.1"/>
    </source>
</evidence>
<dbReference type="EMBL" id="KV428064">
    <property type="protein sequence ID" value="KZT38372.1"/>
    <property type="molecule type" value="Genomic_DNA"/>
</dbReference>
<organism evidence="1 2">
    <name type="scientific">Sistotremastrum suecicum HHB10207 ss-3</name>
    <dbReference type="NCBI Taxonomy" id="1314776"/>
    <lineage>
        <taxon>Eukaryota</taxon>
        <taxon>Fungi</taxon>
        <taxon>Dikarya</taxon>
        <taxon>Basidiomycota</taxon>
        <taxon>Agaricomycotina</taxon>
        <taxon>Agaricomycetes</taxon>
        <taxon>Sistotremastrales</taxon>
        <taxon>Sistotremastraceae</taxon>
        <taxon>Sistotremastrum</taxon>
    </lineage>
</organism>
<proteinExistence type="predicted"/>
<keyword evidence="2" id="KW-1185">Reference proteome</keyword>
<sequence>MSIISLGSAFNRLSSLPHAELLRLATVQHSLLSATYAGRPSSAQNKKFDYASDPTSLPEDIWISLGSVQPTKPSAKGKEPETLKYIAISELEEIVKMKRERIAILQQIIGEITERTKKDDTSTPDEDDPELEPLHRYNIATEDFDVPVPRKPISYPLALPLLPDKRRRRRAFYHGWLEEKGLRNPYAGEKKRPLRGLSGAERVVDEALQARKRRRLG</sequence>
<name>A0A166DCN9_9AGAM</name>